<gene>
    <name evidence="11" type="ORF">H696_01384</name>
</gene>
<dbReference type="PROSITE" id="PS00039">
    <property type="entry name" value="DEAD_ATP_HELICASE"/>
    <property type="match status" value="1"/>
</dbReference>
<keyword evidence="2 7" id="KW-0547">Nucleotide-binding</keyword>
<sequence length="380" mass="42802">MWVRVCARLFGVNNDINIEASKELDIYTSFDQMGLHDALLRGVYGVGFENPSAIQQRAIVPIIRGSDVIAQAQSGTGKTATFTISVLQRIDLSQRHCQALILAPTRELATQIFNFMNSAFRSGVQIVVGTPGRVCDMAHRGILDLSRLAIFVLDEADEMLSRGFQNQIREIFQLFPKDSQVVLLSATMPQEVLELTDSFMEDPTRILVRAEELTLEGIRQFYIGANTHAQKLEILRDLYETLIITQSVIFCNSRRTVDHLTSFLEGNNFPVASLHGELSQENRESVMLNFRNGDSRVLVTTDLLARGIDVQQVSLVINFDIPRNFENYIHRIGRGGRFGRKGISINICSDDELVLIDQIRKLYDTTIDPLPENYSQYISG</sequence>
<reference evidence="11" key="1">
    <citation type="submission" date="2013-04" db="EMBL/GenBank/DDBJ databases">
        <title>The Genome Sequence of Fonticula alba ATCC 38817.</title>
        <authorList>
            <consortium name="The Broad Institute Genomics Platform"/>
            <person name="Russ C."/>
            <person name="Cuomo C."/>
            <person name="Burger G."/>
            <person name="Gray M.W."/>
            <person name="Holland P.W.H."/>
            <person name="King N."/>
            <person name="Lang F.B.F."/>
            <person name="Roger A.J."/>
            <person name="Ruiz-Trillo I."/>
            <person name="Brown M."/>
            <person name="Walker B."/>
            <person name="Young S."/>
            <person name="Zeng Q."/>
            <person name="Gargeya S."/>
            <person name="Fitzgerald M."/>
            <person name="Haas B."/>
            <person name="Abouelleil A."/>
            <person name="Allen A.W."/>
            <person name="Alvarado L."/>
            <person name="Arachchi H.M."/>
            <person name="Berlin A.M."/>
            <person name="Chapman S.B."/>
            <person name="Gainer-Dewar J."/>
            <person name="Goldberg J."/>
            <person name="Griggs A."/>
            <person name="Gujja S."/>
            <person name="Hansen M."/>
            <person name="Howarth C."/>
            <person name="Imamovic A."/>
            <person name="Ireland A."/>
            <person name="Larimer J."/>
            <person name="McCowan C."/>
            <person name="Murphy C."/>
            <person name="Pearson M."/>
            <person name="Poon T.W."/>
            <person name="Priest M."/>
            <person name="Roberts A."/>
            <person name="Saif S."/>
            <person name="Shea T."/>
            <person name="Sisk P."/>
            <person name="Sykes S."/>
            <person name="Wortman J."/>
            <person name="Nusbaum C."/>
            <person name="Birren B."/>
        </authorList>
    </citation>
    <scope>NUCLEOTIDE SEQUENCE [LARGE SCALE GENOMIC DNA]</scope>
    <source>
        <strain evidence="11">ATCC 38817</strain>
    </source>
</reference>
<dbReference type="Proteomes" id="UP000030693">
    <property type="component" value="Unassembled WGS sequence"/>
</dbReference>
<dbReference type="InterPro" id="IPR001650">
    <property type="entry name" value="Helicase_C-like"/>
</dbReference>
<comment type="similarity">
    <text evidence="7">Belongs to the DEAD box helicase family.</text>
</comment>
<keyword evidence="4 7" id="KW-0347">Helicase</keyword>
<feature type="domain" description="Helicase C-terminal" evidence="9">
    <location>
        <begin position="237"/>
        <end position="378"/>
    </location>
</feature>
<feature type="domain" description="Helicase ATP-binding" evidence="8">
    <location>
        <begin position="59"/>
        <end position="206"/>
    </location>
</feature>
<feature type="short sequence motif" description="Q motif" evidence="6">
    <location>
        <begin position="28"/>
        <end position="56"/>
    </location>
</feature>
<keyword evidence="11" id="KW-0396">Initiation factor</keyword>
<evidence type="ECO:0000259" key="8">
    <source>
        <dbReference type="PROSITE" id="PS51192"/>
    </source>
</evidence>
<evidence type="ECO:0000256" key="6">
    <source>
        <dbReference type="PROSITE-ProRule" id="PRU00552"/>
    </source>
</evidence>
<dbReference type="AlphaFoldDB" id="A0A058ZDG3"/>
<dbReference type="Pfam" id="PF00270">
    <property type="entry name" value="DEAD"/>
    <property type="match status" value="1"/>
</dbReference>
<evidence type="ECO:0000313" key="12">
    <source>
        <dbReference type="Proteomes" id="UP000030693"/>
    </source>
</evidence>
<keyword evidence="5 7" id="KW-0067">ATP-binding</keyword>
<evidence type="ECO:0000259" key="10">
    <source>
        <dbReference type="PROSITE" id="PS51195"/>
    </source>
</evidence>
<dbReference type="InterPro" id="IPR014014">
    <property type="entry name" value="RNA_helicase_DEAD_Q_motif"/>
</dbReference>
<keyword evidence="3 7" id="KW-0378">Hydrolase</keyword>
<dbReference type="EMBL" id="KB932202">
    <property type="protein sequence ID" value="KCV71976.1"/>
    <property type="molecule type" value="Genomic_DNA"/>
</dbReference>
<dbReference type="GeneID" id="20526109"/>
<dbReference type="GO" id="GO:0016787">
    <property type="term" value="F:hydrolase activity"/>
    <property type="evidence" value="ECO:0007669"/>
    <property type="project" value="UniProtKB-KW"/>
</dbReference>
<dbReference type="RefSeq" id="XP_009493554.1">
    <property type="nucleotide sequence ID" value="XM_009495279.1"/>
</dbReference>
<name>A0A058ZDG3_FONAL</name>
<evidence type="ECO:0000256" key="3">
    <source>
        <dbReference type="ARBA" id="ARBA00022801"/>
    </source>
</evidence>
<dbReference type="SUPFAM" id="SSF52540">
    <property type="entry name" value="P-loop containing nucleoside triphosphate hydrolases"/>
    <property type="match status" value="1"/>
</dbReference>
<evidence type="ECO:0000256" key="4">
    <source>
        <dbReference type="ARBA" id="ARBA00022806"/>
    </source>
</evidence>
<dbReference type="InterPro" id="IPR000629">
    <property type="entry name" value="RNA-helicase_DEAD-box_CS"/>
</dbReference>
<dbReference type="Pfam" id="PF00271">
    <property type="entry name" value="Helicase_C"/>
    <property type="match status" value="1"/>
</dbReference>
<dbReference type="SMART" id="SM00490">
    <property type="entry name" value="HELICc"/>
    <property type="match status" value="1"/>
</dbReference>
<organism evidence="11">
    <name type="scientific">Fonticula alba</name>
    <name type="common">Slime mold</name>
    <dbReference type="NCBI Taxonomy" id="691883"/>
    <lineage>
        <taxon>Eukaryota</taxon>
        <taxon>Rotosphaerida</taxon>
        <taxon>Fonticulaceae</taxon>
        <taxon>Fonticula</taxon>
    </lineage>
</organism>
<dbReference type="InterPro" id="IPR027417">
    <property type="entry name" value="P-loop_NTPase"/>
</dbReference>
<evidence type="ECO:0000259" key="9">
    <source>
        <dbReference type="PROSITE" id="PS51194"/>
    </source>
</evidence>
<dbReference type="PROSITE" id="PS51194">
    <property type="entry name" value="HELICASE_CTER"/>
    <property type="match status" value="1"/>
</dbReference>
<dbReference type="SMART" id="SM00487">
    <property type="entry name" value="DEXDc"/>
    <property type="match status" value="1"/>
</dbReference>
<dbReference type="eggNOG" id="KOG0327">
    <property type="taxonomic scope" value="Eukaryota"/>
</dbReference>
<dbReference type="GO" id="GO:0005524">
    <property type="term" value="F:ATP binding"/>
    <property type="evidence" value="ECO:0007669"/>
    <property type="project" value="UniProtKB-KW"/>
</dbReference>
<dbReference type="GO" id="GO:0003724">
    <property type="term" value="F:RNA helicase activity"/>
    <property type="evidence" value="ECO:0007669"/>
    <property type="project" value="UniProtKB-EC"/>
</dbReference>
<dbReference type="Gene3D" id="3.40.50.300">
    <property type="entry name" value="P-loop containing nucleotide triphosphate hydrolases"/>
    <property type="match status" value="3"/>
</dbReference>
<dbReference type="EC" id="3.6.4.13" evidence="1"/>
<evidence type="ECO:0000256" key="5">
    <source>
        <dbReference type="ARBA" id="ARBA00022840"/>
    </source>
</evidence>
<evidence type="ECO:0000256" key="2">
    <source>
        <dbReference type="ARBA" id="ARBA00022741"/>
    </source>
</evidence>
<dbReference type="STRING" id="691883.A0A058ZDG3"/>
<dbReference type="InterPro" id="IPR011545">
    <property type="entry name" value="DEAD/DEAH_box_helicase_dom"/>
</dbReference>
<dbReference type="CDD" id="cd18787">
    <property type="entry name" value="SF2_C_DEAD"/>
    <property type="match status" value="1"/>
</dbReference>
<dbReference type="InterPro" id="IPR014001">
    <property type="entry name" value="Helicase_ATP-bd"/>
</dbReference>
<dbReference type="PROSITE" id="PS51195">
    <property type="entry name" value="Q_MOTIF"/>
    <property type="match status" value="1"/>
</dbReference>
<dbReference type="OrthoDB" id="10265785at2759"/>
<evidence type="ECO:0000313" key="11">
    <source>
        <dbReference type="EMBL" id="KCV71976.1"/>
    </source>
</evidence>
<evidence type="ECO:0000256" key="1">
    <source>
        <dbReference type="ARBA" id="ARBA00012552"/>
    </source>
</evidence>
<dbReference type="GO" id="GO:0003676">
    <property type="term" value="F:nucleic acid binding"/>
    <property type="evidence" value="ECO:0007669"/>
    <property type="project" value="InterPro"/>
</dbReference>
<feature type="domain" description="DEAD-box RNA helicase Q" evidence="10">
    <location>
        <begin position="28"/>
        <end position="56"/>
    </location>
</feature>
<dbReference type="GO" id="GO:0003743">
    <property type="term" value="F:translation initiation factor activity"/>
    <property type="evidence" value="ECO:0007669"/>
    <property type="project" value="UniProtKB-KW"/>
</dbReference>
<keyword evidence="11" id="KW-0648">Protein biosynthesis</keyword>
<proteinExistence type="inferred from homology"/>
<keyword evidence="12" id="KW-1185">Reference proteome</keyword>
<evidence type="ECO:0000256" key="7">
    <source>
        <dbReference type="RuleBase" id="RU000492"/>
    </source>
</evidence>
<protein>
    <recommendedName>
        <fullName evidence="1">RNA helicase</fullName>
        <ecNumber evidence="1">3.6.4.13</ecNumber>
    </recommendedName>
</protein>
<dbReference type="OMA" id="FTHRNGR"/>
<accession>A0A058ZDG3</accession>
<dbReference type="PANTHER" id="PTHR47958">
    <property type="entry name" value="ATP-DEPENDENT RNA HELICASE DBP3"/>
    <property type="match status" value="1"/>
</dbReference>
<dbReference type="PROSITE" id="PS51192">
    <property type="entry name" value="HELICASE_ATP_BIND_1"/>
    <property type="match status" value="1"/>
</dbReference>